<dbReference type="OrthoDB" id="5515339at2"/>
<dbReference type="EMBL" id="AP021874">
    <property type="protein sequence ID" value="BBO67932.1"/>
    <property type="molecule type" value="Genomic_DNA"/>
</dbReference>
<dbReference type="KEGG" id="dalk:DSCA_18620"/>
<protein>
    <submittedName>
        <fullName evidence="1">Uncharacterized protein</fullName>
    </submittedName>
</protein>
<dbReference type="RefSeq" id="WP_155316141.1">
    <property type="nucleotide sequence ID" value="NZ_AP021874.1"/>
</dbReference>
<proteinExistence type="predicted"/>
<evidence type="ECO:0000313" key="2">
    <source>
        <dbReference type="Proteomes" id="UP000427906"/>
    </source>
</evidence>
<organism evidence="1 2">
    <name type="scientific">Desulfosarcina alkanivorans</name>
    <dbReference type="NCBI Taxonomy" id="571177"/>
    <lineage>
        <taxon>Bacteria</taxon>
        <taxon>Pseudomonadati</taxon>
        <taxon>Thermodesulfobacteriota</taxon>
        <taxon>Desulfobacteria</taxon>
        <taxon>Desulfobacterales</taxon>
        <taxon>Desulfosarcinaceae</taxon>
        <taxon>Desulfosarcina</taxon>
    </lineage>
</organism>
<dbReference type="Proteomes" id="UP000427906">
    <property type="component" value="Chromosome"/>
</dbReference>
<name>A0A5K7YEJ4_9BACT</name>
<dbReference type="AlphaFoldDB" id="A0A5K7YEJ4"/>
<evidence type="ECO:0000313" key="1">
    <source>
        <dbReference type="EMBL" id="BBO67932.1"/>
    </source>
</evidence>
<keyword evidence="2" id="KW-1185">Reference proteome</keyword>
<accession>A0A5K7YEJ4</accession>
<gene>
    <name evidence="1" type="ORF">DSCA_18620</name>
</gene>
<reference evidence="1 2" key="1">
    <citation type="submission" date="2019-11" db="EMBL/GenBank/DDBJ databases">
        <title>Comparative genomics of hydrocarbon-degrading Desulfosarcina strains.</title>
        <authorList>
            <person name="Watanabe M."/>
            <person name="Kojima H."/>
            <person name="Fukui M."/>
        </authorList>
    </citation>
    <scope>NUCLEOTIDE SEQUENCE [LARGE SCALE GENOMIC DNA]</scope>
    <source>
        <strain evidence="1 2">PL12</strain>
    </source>
</reference>
<sequence>MDTISNNVWQRRGSCVIFDQKSLGPFIADGSVISLRQALTWSKGLPANPPVSGRTILISGLETVIETTEPQEAEDFLSCRIRPLLIHLQNRWTDCGVVFGFTSHHKAFEETALEEEVLFRRRDRKQIRLSEGLWDGSATVNMKRVVREGDQSKEEVIVGYYVARIS</sequence>